<feature type="compositionally biased region" description="Gly residues" evidence="1">
    <location>
        <begin position="493"/>
        <end position="502"/>
    </location>
</feature>
<feature type="compositionally biased region" description="Basic and acidic residues" evidence="1">
    <location>
        <begin position="259"/>
        <end position="272"/>
    </location>
</feature>
<sequence>MEEAGSLDRHKVTDQIAPADNKARRRAWGGGGREGGGTMEVTVASPGRGPFSRPRWSPTLRPRIAGESRTLADQRPGGRLEGDGGAASALRWFPPGLLGPVGARWTWPSFGVCVIALWKHFVRAFPRARADYLQPWSYIAMFCVTAAARWGTRKQRYLYLLRRAAPCTYLCDATAQGAARRRRPGARTPTSLTSALTVVGPVAGTTWRAPAIFAWTTDDPAKRARGQWRGSSGRVPTTLWAPSSWEPGPAQAQELPSECTKRERERERESLPRRRTKAMPIVHNNKTPPPRPSVNSCPAMTTRVLCTEYMDSRPDAQRGEQHGSSGNVGERRASRHASSEAVLHDVNGRPQQARAPPAQAHANHLHKQPGQWSPCADENDDLRAPYNYEYCTVITRSRAAGQQEGPTTRRRGGCTIGIEANLQQNSHCAAQLRPWEERQFAFDPDRGMTVSPIADWTRTITSRQAAHGRRGQSRFVGRHVQTQDSETEQTGGQDTGPGGSGPEVGVSRPASFRLASLTSWDGAPRAGLVRTWGGTAPRPVFAVPSRDPIHPLLSRDEVAMRASRRADLAGTAGLSRMATATMPRSQEPCHALCLRGQRADDLAAAGTGRACREARQRDAASPSSLRHRKPPETQGNSKAGRGKTSPKKRSCQLTRHGEPPPPPSVLCAGDVLRACPRAVCRAYLNRELASASPTAQQKRRALVASTGKGAPCLGLHPPSRWHAANTSSRHRTSPSVSVLKCRAYMSLFNQDREQLVACGQVKTESHAKHRADSDDRAHQAAAAGGLFNSRPGPPGVLGAYRSVCSRLARTGTYRRNTPEGLRETAQFSCCALERHRACTFEYKEKEEQQQEVVCLQLCPFRRRVLPTPRPGRTCAKEVIDGANVLASHLRVLRSKAASQASAHTGAVINQLIIRIACVQALRAFPPSPAKRPLHQRLPPTSPGGSRTLWADARRWFLDSALPLRHARCTAPAPRNSNYSSACTHTTRPHTALAGAFVFPPAAAQIQAATSRPAIDLLSCMQRSASAHVGLGSAAPSPAPRQIDVWVLQRRHARYCHARATMVAAGTGGGAPTTSHLSPLRLAPCERSCACCHLGVLLQFDVAIRHVRL</sequence>
<feature type="region of interest" description="Disordered" evidence="1">
    <location>
        <begin position="312"/>
        <end position="378"/>
    </location>
</feature>
<feature type="compositionally biased region" description="Low complexity" evidence="1">
    <location>
        <begin position="349"/>
        <end position="360"/>
    </location>
</feature>
<evidence type="ECO:0000256" key="1">
    <source>
        <dbReference type="SAM" id="MobiDB-lite"/>
    </source>
</evidence>
<dbReference type="Proteomes" id="UP001287286">
    <property type="component" value="Unassembled WGS sequence"/>
</dbReference>
<feature type="compositionally biased region" description="Gly residues" evidence="1">
    <location>
        <begin position="28"/>
        <end position="38"/>
    </location>
</feature>
<evidence type="ECO:0000313" key="2">
    <source>
        <dbReference type="EMBL" id="KAK4077688.1"/>
    </source>
</evidence>
<feature type="compositionally biased region" description="Basic and acidic residues" evidence="1">
    <location>
        <begin position="312"/>
        <end position="321"/>
    </location>
</feature>
<protein>
    <submittedName>
        <fullName evidence="2">Uncharacterized protein</fullName>
    </submittedName>
</protein>
<accession>A0ABR0BI44</accession>
<feature type="region of interest" description="Disordered" evidence="1">
    <location>
        <begin position="607"/>
        <end position="663"/>
    </location>
</feature>
<feature type="compositionally biased region" description="Basic and acidic residues" evidence="1">
    <location>
        <begin position="1"/>
        <end position="13"/>
    </location>
</feature>
<feature type="region of interest" description="Disordered" evidence="1">
    <location>
        <begin position="463"/>
        <end position="507"/>
    </location>
</feature>
<proteinExistence type="predicted"/>
<name>A0ABR0BI44_PURLI</name>
<feature type="compositionally biased region" description="Basic residues" evidence="1">
    <location>
        <begin position="640"/>
        <end position="650"/>
    </location>
</feature>
<feature type="region of interest" description="Disordered" evidence="1">
    <location>
        <begin position="1"/>
        <end position="59"/>
    </location>
</feature>
<gene>
    <name evidence="2" type="ORF">Purlil1_12192</name>
</gene>
<organism evidence="2 3">
    <name type="scientific">Purpureocillium lilacinum</name>
    <name type="common">Paecilomyces lilacinus</name>
    <dbReference type="NCBI Taxonomy" id="33203"/>
    <lineage>
        <taxon>Eukaryota</taxon>
        <taxon>Fungi</taxon>
        <taxon>Dikarya</taxon>
        <taxon>Ascomycota</taxon>
        <taxon>Pezizomycotina</taxon>
        <taxon>Sordariomycetes</taxon>
        <taxon>Hypocreomycetidae</taxon>
        <taxon>Hypocreales</taxon>
        <taxon>Ophiocordycipitaceae</taxon>
        <taxon>Purpureocillium</taxon>
    </lineage>
</organism>
<dbReference type="EMBL" id="JAWRVI010000092">
    <property type="protein sequence ID" value="KAK4077688.1"/>
    <property type="molecule type" value="Genomic_DNA"/>
</dbReference>
<evidence type="ECO:0000313" key="3">
    <source>
        <dbReference type="Proteomes" id="UP001287286"/>
    </source>
</evidence>
<keyword evidence="3" id="KW-1185">Reference proteome</keyword>
<comment type="caution">
    <text evidence="2">The sequence shown here is derived from an EMBL/GenBank/DDBJ whole genome shotgun (WGS) entry which is preliminary data.</text>
</comment>
<feature type="region of interest" description="Disordered" evidence="1">
    <location>
        <begin position="223"/>
        <end position="297"/>
    </location>
</feature>
<reference evidence="2 3" key="1">
    <citation type="journal article" date="2024" name="Microbiol. Resour. Announc.">
        <title>Genome annotations for the ascomycete fungi Trichoderma harzianum, Trichoderma aggressivum, and Purpureocillium lilacinum.</title>
        <authorList>
            <person name="Beijen E.P.W."/>
            <person name="Ohm R.A."/>
        </authorList>
    </citation>
    <scope>NUCLEOTIDE SEQUENCE [LARGE SCALE GENOMIC DNA]</scope>
    <source>
        <strain evidence="2 3">CBS 150709</strain>
    </source>
</reference>